<keyword evidence="1" id="KW-1185">Reference proteome</keyword>
<gene>
    <name evidence="2" type="primary">LOC112454640</name>
</gene>
<dbReference type="PANTHER" id="PTHR47331:SF5">
    <property type="entry name" value="RIBONUCLEASE H"/>
    <property type="match status" value="1"/>
</dbReference>
<reference evidence="2" key="1">
    <citation type="submission" date="2025-08" db="UniProtKB">
        <authorList>
            <consortium name="RefSeq"/>
        </authorList>
    </citation>
    <scope>IDENTIFICATION</scope>
    <source>
        <tissue evidence="2">Whole body</tissue>
    </source>
</reference>
<protein>
    <submittedName>
        <fullName evidence="2">Uncharacterized protein LOC112454640</fullName>
    </submittedName>
</protein>
<dbReference type="PANTHER" id="PTHR47331">
    <property type="entry name" value="PHD-TYPE DOMAIN-CONTAINING PROTEIN"/>
    <property type="match status" value="1"/>
</dbReference>
<evidence type="ECO:0000313" key="2">
    <source>
        <dbReference type="RefSeq" id="XP_024871902.1"/>
    </source>
</evidence>
<accession>A0A6J1PQ83</accession>
<evidence type="ECO:0000313" key="1">
    <source>
        <dbReference type="Proteomes" id="UP000504618"/>
    </source>
</evidence>
<dbReference type="Proteomes" id="UP000504618">
    <property type="component" value="Unplaced"/>
</dbReference>
<sequence length="315" mass="35461">SLACQLNITRHYSVSLITGIDDGKATQTRGVALLKLRSLHSRSDVIIQAHILQTLTNILPSFNAAPQEWPHLTKLTLADPYFLTPRPVDIIIGAESYGQIVKPNIIKRNTLMPIAQLSIFGWLVLGPVDTSSSASAAVHHASIQEREDALDELLSRFWTQEEVPASTNLDLTPDEQRCEEHFKSTVSRKYCSTGRYTVRLTLKSSLDTLGDSYLTAHRCLKSLQTRLSRDDNYRRLYHQFMTEYRELNHMKKASPVSSQHTQYYLPHHGVLRPDSATTTLRVVFDGSSASTRSQAAFRHHRCFALDSTSSTLSCH</sequence>
<dbReference type="OrthoDB" id="8045623at2759"/>
<proteinExistence type="predicted"/>
<name>A0A6J1PQ83_9HYME</name>
<organism evidence="1 2">
    <name type="scientific">Temnothorax curvispinosus</name>
    <dbReference type="NCBI Taxonomy" id="300111"/>
    <lineage>
        <taxon>Eukaryota</taxon>
        <taxon>Metazoa</taxon>
        <taxon>Ecdysozoa</taxon>
        <taxon>Arthropoda</taxon>
        <taxon>Hexapoda</taxon>
        <taxon>Insecta</taxon>
        <taxon>Pterygota</taxon>
        <taxon>Neoptera</taxon>
        <taxon>Endopterygota</taxon>
        <taxon>Hymenoptera</taxon>
        <taxon>Apocrita</taxon>
        <taxon>Aculeata</taxon>
        <taxon>Formicoidea</taxon>
        <taxon>Formicidae</taxon>
        <taxon>Myrmicinae</taxon>
        <taxon>Temnothorax</taxon>
    </lineage>
</organism>
<feature type="non-terminal residue" evidence="2">
    <location>
        <position position="1"/>
    </location>
</feature>
<dbReference type="GeneID" id="112454640"/>
<dbReference type="AlphaFoldDB" id="A0A6J1PQ83"/>
<dbReference type="RefSeq" id="XP_024871902.1">
    <property type="nucleotide sequence ID" value="XM_025016134.1"/>
</dbReference>